<dbReference type="OrthoDB" id="1953412at2"/>
<evidence type="ECO:0000313" key="1">
    <source>
        <dbReference type="EMBL" id="KIE47686.1"/>
    </source>
</evidence>
<protein>
    <submittedName>
        <fullName evidence="1">Uncharacterized protein</fullName>
    </submittedName>
</protein>
<keyword evidence="2" id="KW-1185">Reference proteome</keyword>
<comment type="caution">
    <text evidence="1">The sequence shown here is derived from an EMBL/GenBank/DDBJ whole genome shotgun (WGS) entry which is preliminary data.</text>
</comment>
<evidence type="ECO:0000313" key="2">
    <source>
        <dbReference type="Proteomes" id="UP000031366"/>
    </source>
</evidence>
<accession>A0A0C1RB82</accession>
<dbReference type="Proteomes" id="UP000031366">
    <property type="component" value="Unassembled WGS sequence"/>
</dbReference>
<dbReference type="EMBL" id="AYSO01000014">
    <property type="protein sequence ID" value="KIE47686.1"/>
    <property type="molecule type" value="Genomic_DNA"/>
</dbReference>
<dbReference type="RefSeq" id="WP_039631177.1">
    <property type="nucleotide sequence ID" value="NZ_AYSO01000014.1"/>
</dbReference>
<name>A0A0C1RB82_9CLOT</name>
<dbReference type="AlphaFoldDB" id="A0A0C1RB82"/>
<sequence length="276" mass="32880">MSIYTAPSKELMMKLKPYKKSTEDIKVSKPAMLHDRLFREVVFFKKFFKKFSSEPECYMYIDENDNIIEDKSLCERLGKLFYYMDIYLNEEPGSVLSALQSEGEVNKNKNDYEKMILGLELLKKKEPENIDNVLQIMQKLPALRNKNNEKLKILKDAIEEQKLKHEYFNEMMAEVLQPYYRDALAVNYEKILLIGKGAEFYGDIKRKAEKRRRNSKFLFNTKYTEHLMKVHYTMGYYQNLLRAYGNVVSMNYNQYIKLVDNAGKRVAEEKMQHIRK</sequence>
<organism evidence="1 2">
    <name type="scientific">Clostridium argentinense CDC 2741</name>
    <dbReference type="NCBI Taxonomy" id="1418104"/>
    <lineage>
        <taxon>Bacteria</taxon>
        <taxon>Bacillati</taxon>
        <taxon>Bacillota</taxon>
        <taxon>Clostridia</taxon>
        <taxon>Eubacteriales</taxon>
        <taxon>Clostridiaceae</taxon>
        <taxon>Clostridium</taxon>
    </lineage>
</organism>
<proteinExistence type="predicted"/>
<reference evidence="1 2" key="1">
    <citation type="journal article" date="2015" name="Infect. Genet. Evol.">
        <title>Genomic sequences of six botulinum neurotoxin-producing strains representing three clostridial species illustrate the mobility and diversity of botulinum neurotoxin genes.</title>
        <authorList>
            <person name="Smith T.J."/>
            <person name="Hill K.K."/>
            <person name="Xie G."/>
            <person name="Foley B.T."/>
            <person name="Williamson C.H."/>
            <person name="Foster J.T."/>
            <person name="Johnson S.L."/>
            <person name="Chertkov O."/>
            <person name="Teshima H."/>
            <person name="Gibbons H.S."/>
            <person name="Johnsky L.A."/>
            <person name="Karavis M.A."/>
            <person name="Smith L.A."/>
        </authorList>
    </citation>
    <scope>NUCLEOTIDE SEQUENCE [LARGE SCALE GENOMIC DNA]</scope>
    <source>
        <strain evidence="1 2">CDC 2741</strain>
    </source>
</reference>
<gene>
    <name evidence="1" type="ORF">U732_2875</name>
</gene>